<reference evidence="2" key="1">
    <citation type="submission" date="2022-07" db="EMBL/GenBank/DDBJ databases">
        <title>Enhanced cultured diversity of the mouse gut microbiota enables custom-made synthetic communities.</title>
        <authorList>
            <person name="Afrizal A."/>
        </authorList>
    </citation>
    <scope>NUCLEOTIDE SEQUENCE</scope>
    <source>
        <strain evidence="2">DSM 29482</strain>
    </source>
</reference>
<dbReference type="EMBL" id="JANJZL010000011">
    <property type="protein sequence ID" value="MCR2045023.1"/>
    <property type="molecule type" value="Genomic_DNA"/>
</dbReference>
<dbReference type="OrthoDB" id="1656098at2"/>
<organism evidence="2 3">
    <name type="scientific">Anaerosalibacter massiliensis</name>
    <dbReference type="NCBI Taxonomy" id="1347392"/>
    <lineage>
        <taxon>Bacteria</taxon>
        <taxon>Bacillati</taxon>
        <taxon>Bacillota</taxon>
        <taxon>Tissierellia</taxon>
        <taxon>Tissierellales</taxon>
        <taxon>Sporanaerobacteraceae</taxon>
        <taxon>Anaerosalibacter</taxon>
    </lineage>
</organism>
<evidence type="ECO:0000256" key="1">
    <source>
        <dbReference type="SAM" id="MobiDB-lite"/>
    </source>
</evidence>
<keyword evidence="3" id="KW-1185">Reference proteome</keyword>
<feature type="region of interest" description="Disordered" evidence="1">
    <location>
        <begin position="93"/>
        <end position="120"/>
    </location>
</feature>
<proteinExistence type="predicted"/>
<protein>
    <recommendedName>
        <fullName evidence="4">Toxin regulator</fullName>
    </recommendedName>
</protein>
<accession>A0A9X2MK58</accession>
<sequence length="224" mass="25488">MKKFFSNKWVKIIGGILLVFIIIPSIARGSLQDEVDKLSKELKTQEKKIKTLETEKGTLETENKKLQEKVDEAKPFFDLSEVERAEEEKKAEAIKAKQEKEKKEKEEAERKKQEEEEKKGYDTGITYNQLARTPDDFIGKKAKFSGKVVQVIEGEGETQLRLAVDSNYDTILLVTYSDEITTERILEDDIITVMGISSGLITYKSTMGGNITIPAMLVNKIEFQ</sequence>
<name>A0A9X2MK58_9FIRM</name>
<evidence type="ECO:0000313" key="3">
    <source>
        <dbReference type="Proteomes" id="UP001142078"/>
    </source>
</evidence>
<evidence type="ECO:0008006" key="4">
    <source>
        <dbReference type="Google" id="ProtNLM"/>
    </source>
</evidence>
<evidence type="ECO:0000313" key="2">
    <source>
        <dbReference type="EMBL" id="MCR2045023.1"/>
    </source>
</evidence>
<comment type="caution">
    <text evidence="2">The sequence shown here is derived from an EMBL/GenBank/DDBJ whole genome shotgun (WGS) entry which is preliminary data.</text>
</comment>
<dbReference type="Proteomes" id="UP001142078">
    <property type="component" value="Unassembled WGS sequence"/>
</dbReference>
<dbReference type="AlphaFoldDB" id="A0A9X2MK58"/>
<gene>
    <name evidence="2" type="ORF">NSA23_13015</name>
</gene>
<dbReference type="RefSeq" id="WP_042682739.1">
    <property type="nucleotide sequence ID" value="NZ_CABKTM010000049.1"/>
</dbReference>